<organism evidence="1 2">
    <name type="scientific">Peronosclerospora sorghi</name>
    <dbReference type="NCBI Taxonomy" id="230839"/>
    <lineage>
        <taxon>Eukaryota</taxon>
        <taxon>Sar</taxon>
        <taxon>Stramenopiles</taxon>
        <taxon>Oomycota</taxon>
        <taxon>Peronosporomycetes</taxon>
        <taxon>Peronosporales</taxon>
        <taxon>Peronosporaceae</taxon>
        <taxon>Peronosclerospora</taxon>
    </lineage>
</organism>
<evidence type="ECO:0000313" key="2">
    <source>
        <dbReference type="Proteomes" id="UP001163321"/>
    </source>
</evidence>
<dbReference type="Proteomes" id="UP001163321">
    <property type="component" value="Chromosome 4"/>
</dbReference>
<accession>A0ACC0W2K8</accession>
<proteinExistence type="predicted"/>
<keyword evidence="2" id="KW-1185">Reference proteome</keyword>
<sequence>MEMEHDDLACTGVPVPPEVNAMTTLTRMAEMMATQQHEMAQLLQHQRVVLDKLSSGRSTVESA</sequence>
<gene>
    <name evidence="1" type="ORF">PsorP6_005918</name>
</gene>
<comment type="caution">
    <text evidence="1">The sequence shown here is derived from an EMBL/GenBank/DDBJ whole genome shotgun (WGS) entry which is preliminary data.</text>
</comment>
<protein>
    <submittedName>
        <fullName evidence="1">Uncharacterized protein</fullName>
    </submittedName>
</protein>
<dbReference type="EMBL" id="CM047583">
    <property type="protein sequence ID" value="KAI9912343.1"/>
    <property type="molecule type" value="Genomic_DNA"/>
</dbReference>
<evidence type="ECO:0000313" key="1">
    <source>
        <dbReference type="EMBL" id="KAI9912343.1"/>
    </source>
</evidence>
<reference evidence="1 2" key="1">
    <citation type="journal article" date="2022" name="bioRxiv">
        <title>The genome of the oomycete Peronosclerospora sorghi, a cosmopolitan pathogen of maize and sorghum, is inflated with dispersed pseudogenes.</title>
        <authorList>
            <person name="Fletcher K."/>
            <person name="Martin F."/>
            <person name="Isakeit T."/>
            <person name="Cavanaugh K."/>
            <person name="Magill C."/>
            <person name="Michelmore R."/>
        </authorList>
    </citation>
    <scope>NUCLEOTIDE SEQUENCE [LARGE SCALE GENOMIC DNA]</scope>
    <source>
        <strain evidence="1">P6</strain>
    </source>
</reference>
<name>A0ACC0W2K8_9STRA</name>